<dbReference type="Pfam" id="PF00999">
    <property type="entry name" value="Na_H_Exchanger"/>
    <property type="match status" value="1"/>
</dbReference>
<accession>A0A7H2BMN2</accession>
<feature type="domain" description="Cation/H+ exchanger transmembrane" evidence="10">
    <location>
        <begin position="6"/>
        <end position="375"/>
    </location>
</feature>
<keyword evidence="6 9" id="KW-1133">Transmembrane helix</keyword>
<evidence type="ECO:0000256" key="8">
    <source>
        <dbReference type="ARBA" id="ARBA00023136"/>
    </source>
</evidence>
<dbReference type="KEGG" id="rama:IDM48_02395"/>
<evidence type="ECO:0000259" key="10">
    <source>
        <dbReference type="Pfam" id="PF00999"/>
    </source>
</evidence>
<sequence>MFWIALAAMLSPLISSMTGKKLPDVVILLVLGIIIGPHALGLADTSNGVSLLKDLGLGILFLIAGYEVNASALKTRQGGFAAGTWLVSFALGLVVGGVVTGWAEGIDEMAVFAIALTSTALGTILPMVRNNGKTGTRLGDAILIHGAIGEVLPIFAMALLLSRHNTLISVLILLGFMLVAFITAVVPHRAFEHIPGLRRTMAANASATTQTMLRLAMLILVTLMMAAAVFELDVVLGAFAAGIILRSLTPHGAFEPFSKRLDVLGFSFLIPLFFVCSGMGIKVSVLAEEPLVLIGIVFALLTVRGLPVVLCEIFFNTHSGLESTHERVQLGLYAAAGLPILVAVTNVALHNALISEKAASLLVAGGALTILIFPLQATAIHRIFGSTVKEPQVSSTKEKINRKKSERTKTVRTVTSTIPVVKPSKATEKTN</sequence>
<keyword evidence="4" id="KW-0050">Antiport</keyword>
<evidence type="ECO:0000313" key="12">
    <source>
        <dbReference type="Proteomes" id="UP000516421"/>
    </source>
</evidence>
<keyword evidence="5 9" id="KW-0812">Transmembrane</keyword>
<dbReference type="InterPro" id="IPR038770">
    <property type="entry name" value="Na+/solute_symporter_sf"/>
</dbReference>
<feature type="transmembrane region" description="Helical" evidence="9">
    <location>
        <begin position="291"/>
        <end position="310"/>
    </location>
</feature>
<evidence type="ECO:0000256" key="4">
    <source>
        <dbReference type="ARBA" id="ARBA00022449"/>
    </source>
</evidence>
<dbReference type="EMBL" id="CP061538">
    <property type="protein sequence ID" value="QNV40928.1"/>
    <property type="molecule type" value="Genomic_DNA"/>
</dbReference>
<dbReference type="PANTHER" id="PTHR43562">
    <property type="entry name" value="NAPA-TYPE SODIUM/HYDROGEN ANTIPORTER"/>
    <property type="match status" value="1"/>
</dbReference>
<feature type="transmembrane region" description="Helical" evidence="9">
    <location>
        <begin position="167"/>
        <end position="191"/>
    </location>
</feature>
<keyword evidence="3" id="KW-0813">Transport</keyword>
<dbReference type="AlphaFoldDB" id="A0A7H2BMN2"/>
<organism evidence="11 12">
    <name type="scientific">Rothia amarae</name>
    <dbReference type="NCBI Taxonomy" id="169480"/>
    <lineage>
        <taxon>Bacteria</taxon>
        <taxon>Bacillati</taxon>
        <taxon>Actinomycetota</taxon>
        <taxon>Actinomycetes</taxon>
        <taxon>Micrococcales</taxon>
        <taxon>Micrococcaceae</taxon>
        <taxon>Rothia</taxon>
    </lineage>
</organism>
<dbReference type="GO" id="GO:0015297">
    <property type="term" value="F:antiporter activity"/>
    <property type="evidence" value="ECO:0007669"/>
    <property type="project" value="UniProtKB-KW"/>
</dbReference>
<feature type="transmembrane region" description="Helical" evidence="9">
    <location>
        <begin position="80"/>
        <end position="103"/>
    </location>
</feature>
<evidence type="ECO:0000313" key="11">
    <source>
        <dbReference type="EMBL" id="QNV40928.1"/>
    </source>
</evidence>
<comment type="subcellular location">
    <subcellularLocation>
        <location evidence="1">Membrane</location>
        <topology evidence="1">Multi-pass membrane protein</topology>
    </subcellularLocation>
</comment>
<dbReference type="GO" id="GO:1902600">
    <property type="term" value="P:proton transmembrane transport"/>
    <property type="evidence" value="ECO:0007669"/>
    <property type="project" value="InterPro"/>
</dbReference>
<evidence type="ECO:0000256" key="5">
    <source>
        <dbReference type="ARBA" id="ARBA00022692"/>
    </source>
</evidence>
<comment type="similarity">
    <text evidence="2">Belongs to the monovalent cation:proton antiporter 2 (CPA2) transporter (TC 2.A.37) family.</text>
</comment>
<evidence type="ECO:0000256" key="1">
    <source>
        <dbReference type="ARBA" id="ARBA00004141"/>
    </source>
</evidence>
<name>A0A7H2BMN2_9MICC</name>
<feature type="transmembrane region" description="Helical" evidence="9">
    <location>
        <begin position="361"/>
        <end position="384"/>
    </location>
</feature>
<feature type="transmembrane region" description="Helical" evidence="9">
    <location>
        <begin position="330"/>
        <end position="349"/>
    </location>
</feature>
<dbReference type="Proteomes" id="UP000516421">
    <property type="component" value="Chromosome"/>
</dbReference>
<gene>
    <name evidence="11" type="ORF">IDM48_02395</name>
</gene>
<evidence type="ECO:0000256" key="2">
    <source>
        <dbReference type="ARBA" id="ARBA00005551"/>
    </source>
</evidence>
<evidence type="ECO:0000256" key="7">
    <source>
        <dbReference type="ARBA" id="ARBA00023065"/>
    </source>
</evidence>
<reference evidence="11 12" key="1">
    <citation type="submission" date="2020-09" db="EMBL/GenBank/DDBJ databases">
        <title>Investigation of environmental microbe.</title>
        <authorList>
            <person name="Ou Y."/>
            <person name="Kang Q."/>
        </authorList>
    </citation>
    <scope>NUCLEOTIDE SEQUENCE [LARGE SCALE GENOMIC DNA]</scope>
    <source>
        <strain evidence="11 12">KJZ-9</strain>
    </source>
</reference>
<keyword evidence="7" id="KW-0406">Ion transport</keyword>
<feature type="transmembrane region" description="Helical" evidence="9">
    <location>
        <begin position="109"/>
        <end position="128"/>
    </location>
</feature>
<evidence type="ECO:0000256" key="3">
    <source>
        <dbReference type="ARBA" id="ARBA00022448"/>
    </source>
</evidence>
<feature type="transmembrane region" description="Helical" evidence="9">
    <location>
        <begin position="55"/>
        <end position="73"/>
    </location>
</feature>
<feature type="transmembrane region" description="Helical" evidence="9">
    <location>
        <begin position="140"/>
        <end position="161"/>
    </location>
</feature>
<dbReference type="GO" id="GO:0016020">
    <property type="term" value="C:membrane"/>
    <property type="evidence" value="ECO:0007669"/>
    <property type="project" value="UniProtKB-SubCell"/>
</dbReference>
<keyword evidence="12" id="KW-1185">Reference proteome</keyword>
<dbReference type="PANTHER" id="PTHR43562:SF1">
    <property type="entry name" value="NA(+)_H(+) ANTIPORTER YJBQ-RELATED"/>
    <property type="match status" value="1"/>
</dbReference>
<feature type="transmembrane region" description="Helical" evidence="9">
    <location>
        <begin position="25"/>
        <end position="43"/>
    </location>
</feature>
<proteinExistence type="inferred from homology"/>
<feature type="transmembrane region" description="Helical" evidence="9">
    <location>
        <begin position="212"/>
        <end position="245"/>
    </location>
</feature>
<dbReference type="InterPro" id="IPR006153">
    <property type="entry name" value="Cation/H_exchanger_TM"/>
</dbReference>
<evidence type="ECO:0000256" key="9">
    <source>
        <dbReference type="SAM" id="Phobius"/>
    </source>
</evidence>
<evidence type="ECO:0000256" key="6">
    <source>
        <dbReference type="ARBA" id="ARBA00022989"/>
    </source>
</evidence>
<keyword evidence="8 9" id="KW-0472">Membrane</keyword>
<protein>
    <submittedName>
        <fullName evidence="11">Cation:proton antiporter</fullName>
    </submittedName>
</protein>
<feature type="transmembrane region" description="Helical" evidence="9">
    <location>
        <begin position="265"/>
        <end position="284"/>
    </location>
</feature>
<dbReference type="Gene3D" id="1.20.1530.20">
    <property type="match status" value="1"/>
</dbReference>